<evidence type="ECO:0000256" key="4">
    <source>
        <dbReference type="ARBA" id="ARBA00019232"/>
    </source>
</evidence>
<evidence type="ECO:0000256" key="3">
    <source>
        <dbReference type="ARBA" id="ARBA00013208"/>
    </source>
</evidence>
<feature type="active site" evidence="7">
    <location>
        <position position="48"/>
    </location>
</feature>
<dbReference type="GO" id="GO:0016020">
    <property type="term" value="C:membrane"/>
    <property type="evidence" value="ECO:0007669"/>
    <property type="project" value="UniProtKB-SubCell"/>
</dbReference>
<dbReference type="InterPro" id="IPR019757">
    <property type="entry name" value="Pept_S26A_signal_pept_1_Lys-AS"/>
</dbReference>
<dbReference type="NCBIfam" id="TIGR02227">
    <property type="entry name" value="sigpep_I_bact"/>
    <property type="match status" value="1"/>
</dbReference>
<dbReference type="AlphaFoldDB" id="A0A1I3JUM2"/>
<gene>
    <name evidence="11" type="ORF">SAMN05216258_108158</name>
</gene>
<evidence type="ECO:0000256" key="6">
    <source>
        <dbReference type="ARBA" id="ARBA00022801"/>
    </source>
</evidence>
<feature type="active site" evidence="7">
    <location>
        <position position="108"/>
    </location>
</feature>
<dbReference type="PROSITE" id="PS00761">
    <property type="entry name" value="SPASE_I_3"/>
    <property type="match status" value="1"/>
</dbReference>
<evidence type="ECO:0000256" key="8">
    <source>
        <dbReference type="RuleBase" id="RU003993"/>
    </source>
</evidence>
<dbReference type="PANTHER" id="PTHR43390:SF1">
    <property type="entry name" value="CHLOROPLAST PROCESSING PEPTIDASE"/>
    <property type="match status" value="1"/>
</dbReference>
<evidence type="ECO:0000256" key="5">
    <source>
        <dbReference type="ARBA" id="ARBA00022670"/>
    </source>
</evidence>
<name>A0A1I3JUM2_9RHOB</name>
<dbReference type="PRINTS" id="PR00727">
    <property type="entry name" value="LEADERPTASE"/>
</dbReference>
<evidence type="ECO:0000313" key="12">
    <source>
        <dbReference type="Proteomes" id="UP000199377"/>
    </source>
</evidence>
<reference evidence="11 12" key="1">
    <citation type="submission" date="2016-10" db="EMBL/GenBank/DDBJ databases">
        <authorList>
            <person name="de Groot N.N."/>
        </authorList>
    </citation>
    <scope>NUCLEOTIDE SEQUENCE [LARGE SCALE GENOMIC DNA]</scope>
    <source>
        <strain evidence="11 12">CGMCC 1.11030</strain>
    </source>
</reference>
<evidence type="ECO:0000256" key="2">
    <source>
        <dbReference type="ARBA" id="ARBA00009370"/>
    </source>
</evidence>
<dbReference type="PROSITE" id="PS00501">
    <property type="entry name" value="SPASE_I_1"/>
    <property type="match status" value="1"/>
</dbReference>
<dbReference type="InterPro" id="IPR019756">
    <property type="entry name" value="Pept_S26A_signal_pept_1_Ser-AS"/>
</dbReference>
<comment type="similarity">
    <text evidence="2 9">Belongs to the peptidase S26 family.</text>
</comment>
<dbReference type="InterPro" id="IPR019533">
    <property type="entry name" value="Peptidase_S26"/>
</dbReference>
<sequence length="261" mass="29637">MAGRTKRMAKAQKKDGLWELVKTVVYALLIAGVFRSLLFQPFWIPSGSMKSTLLIGDFLFVSKYAYGYSAHSFPFGLAPFSGRILASEPERGDVIVFKHPRSNEDYVKRLIGLPGDTIQIREGILYINGEAAPQRPDGEFLEPVIRGHSLQCKEYPRIDGEVMCLKERYIETLPNGREHIVLNADDNSSPLTDNTREFDVPEGHYFFMGDNRDNSNDSRQSVGMVPFENLVGRADLIALSFGGEFWEVWNWRADRFFVSID</sequence>
<keyword evidence="12" id="KW-1185">Reference proteome</keyword>
<evidence type="ECO:0000256" key="1">
    <source>
        <dbReference type="ARBA" id="ARBA00000677"/>
    </source>
</evidence>
<evidence type="ECO:0000256" key="9">
    <source>
        <dbReference type="RuleBase" id="RU362042"/>
    </source>
</evidence>
<dbReference type="PANTHER" id="PTHR43390">
    <property type="entry name" value="SIGNAL PEPTIDASE I"/>
    <property type="match status" value="1"/>
</dbReference>
<dbReference type="InterPro" id="IPR000223">
    <property type="entry name" value="Pept_S26A_signal_pept_1"/>
</dbReference>
<dbReference type="GO" id="GO:0009003">
    <property type="term" value="F:signal peptidase activity"/>
    <property type="evidence" value="ECO:0007669"/>
    <property type="project" value="UniProtKB-EC"/>
</dbReference>
<keyword evidence="6 8" id="KW-0378">Hydrolase</keyword>
<organism evidence="11 12">
    <name type="scientific">Albimonas pacifica</name>
    <dbReference type="NCBI Taxonomy" id="1114924"/>
    <lineage>
        <taxon>Bacteria</taxon>
        <taxon>Pseudomonadati</taxon>
        <taxon>Pseudomonadota</taxon>
        <taxon>Alphaproteobacteria</taxon>
        <taxon>Rhodobacterales</taxon>
        <taxon>Paracoccaceae</taxon>
        <taxon>Albimonas</taxon>
    </lineage>
</organism>
<dbReference type="PROSITE" id="PS00760">
    <property type="entry name" value="SPASE_I_2"/>
    <property type="match status" value="1"/>
</dbReference>
<dbReference type="Pfam" id="PF10502">
    <property type="entry name" value="Peptidase_S26"/>
    <property type="match status" value="1"/>
</dbReference>
<accession>A0A1I3JUM2</accession>
<keyword evidence="5 8" id="KW-0645">Protease</keyword>
<evidence type="ECO:0000259" key="10">
    <source>
        <dbReference type="Pfam" id="PF10502"/>
    </source>
</evidence>
<evidence type="ECO:0000256" key="7">
    <source>
        <dbReference type="PIRSR" id="PIRSR600223-1"/>
    </source>
</evidence>
<dbReference type="EMBL" id="FOQH01000008">
    <property type="protein sequence ID" value="SFI63780.1"/>
    <property type="molecule type" value="Genomic_DNA"/>
</dbReference>
<dbReference type="Proteomes" id="UP000199377">
    <property type="component" value="Unassembled WGS sequence"/>
</dbReference>
<dbReference type="GO" id="GO:0006465">
    <property type="term" value="P:signal peptide processing"/>
    <property type="evidence" value="ECO:0007669"/>
    <property type="project" value="InterPro"/>
</dbReference>
<feature type="transmembrane region" description="Helical" evidence="8">
    <location>
        <begin position="20"/>
        <end position="43"/>
    </location>
</feature>
<comment type="subcellular location">
    <subcellularLocation>
        <location evidence="9">Membrane</location>
        <topology evidence="9">Single-pass type II membrane protein</topology>
    </subcellularLocation>
</comment>
<dbReference type="GO" id="GO:0004252">
    <property type="term" value="F:serine-type endopeptidase activity"/>
    <property type="evidence" value="ECO:0007669"/>
    <property type="project" value="InterPro"/>
</dbReference>
<dbReference type="InterPro" id="IPR019758">
    <property type="entry name" value="Pept_S26A_signal_pept_1_CS"/>
</dbReference>
<comment type="catalytic activity">
    <reaction evidence="1 8">
        <text>Cleavage of hydrophobic, N-terminal signal or leader sequences from secreted and periplasmic proteins.</text>
        <dbReference type="EC" id="3.4.21.89"/>
    </reaction>
</comment>
<keyword evidence="8" id="KW-0472">Membrane</keyword>
<dbReference type="SUPFAM" id="SSF51306">
    <property type="entry name" value="LexA/Signal peptidase"/>
    <property type="match status" value="1"/>
</dbReference>
<dbReference type="InterPro" id="IPR036286">
    <property type="entry name" value="LexA/Signal_pep-like_sf"/>
</dbReference>
<keyword evidence="8" id="KW-1133">Transmembrane helix</keyword>
<dbReference type="Gene3D" id="2.10.109.10">
    <property type="entry name" value="Umud Fragment, subunit A"/>
    <property type="match status" value="2"/>
</dbReference>
<proteinExistence type="inferred from homology"/>
<evidence type="ECO:0000313" key="11">
    <source>
        <dbReference type="EMBL" id="SFI63780.1"/>
    </source>
</evidence>
<dbReference type="CDD" id="cd06530">
    <property type="entry name" value="S26_SPase_I"/>
    <property type="match status" value="1"/>
</dbReference>
<feature type="domain" description="Peptidase S26" evidence="10">
    <location>
        <begin position="18"/>
        <end position="237"/>
    </location>
</feature>
<dbReference type="EC" id="3.4.21.89" evidence="3 8"/>
<dbReference type="RefSeq" id="WP_245779205.1">
    <property type="nucleotide sequence ID" value="NZ_FOQH01000008.1"/>
</dbReference>
<dbReference type="STRING" id="1114924.SAMN05216258_108158"/>
<protein>
    <recommendedName>
        <fullName evidence="4 8">Signal peptidase I</fullName>
        <ecNumber evidence="3 8">3.4.21.89</ecNumber>
    </recommendedName>
</protein>
<keyword evidence="8" id="KW-0812">Transmembrane</keyword>